<organism evidence="8 9">
    <name type="scientific">Vibrio qingdaonensis</name>
    <dbReference type="NCBI Taxonomy" id="2829491"/>
    <lineage>
        <taxon>Bacteria</taxon>
        <taxon>Pseudomonadati</taxon>
        <taxon>Pseudomonadota</taxon>
        <taxon>Gammaproteobacteria</taxon>
        <taxon>Vibrionales</taxon>
        <taxon>Vibrionaceae</taxon>
        <taxon>Vibrio</taxon>
    </lineage>
</organism>
<protein>
    <recommendedName>
        <fullName evidence="6">LPS-assembly lipoprotein LptE</fullName>
    </recommendedName>
</protein>
<evidence type="ECO:0000256" key="1">
    <source>
        <dbReference type="ARBA" id="ARBA00022729"/>
    </source>
</evidence>
<dbReference type="EMBL" id="JAKRRY010000003">
    <property type="protein sequence ID" value="MCW8345367.1"/>
    <property type="molecule type" value="Genomic_DNA"/>
</dbReference>
<keyword evidence="4 6" id="KW-0998">Cell outer membrane</keyword>
<dbReference type="Gene3D" id="3.30.160.150">
    <property type="entry name" value="Lipoprotein like domain"/>
    <property type="match status" value="1"/>
</dbReference>
<reference evidence="8" key="1">
    <citation type="submission" date="2022-02" db="EMBL/GenBank/DDBJ databases">
        <title>Vibrio sp. nov, a new bacterium isolated from seawater.</title>
        <authorList>
            <person name="Yuan Y."/>
        </authorList>
    </citation>
    <scope>NUCLEOTIDE SEQUENCE</scope>
    <source>
        <strain evidence="8">ZSDZ65</strain>
    </source>
</reference>
<dbReference type="GO" id="GO:0001530">
    <property type="term" value="F:lipopolysaccharide binding"/>
    <property type="evidence" value="ECO:0007669"/>
    <property type="project" value="TreeGrafter"/>
</dbReference>
<dbReference type="RefSeq" id="WP_265673803.1">
    <property type="nucleotide sequence ID" value="NZ_JAKRRY010000003.1"/>
</dbReference>
<dbReference type="PROSITE" id="PS51257">
    <property type="entry name" value="PROKAR_LIPOPROTEIN"/>
    <property type="match status" value="1"/>
</dbReference>
<evidence type="ECO:0000256" key="3">
    <source>
        <dbReference type="ARBA" id="ARBA00023139"/>
    </source>
</evidence>
<dbReference type="PANTHER" id="PTHR38098:SF1">
    <property type="entry name" value="LPS-ASSEMBLY LIPOPROTEIN LPTE"/>
    <property type="match status" value="1"/>
</dbReference>
<dbReference type="InterPro" id="IPR007485">
    <property type="entry name" value="LPS_assembly_LptE"/>
</dbReference>
<evidence type="ECO:0000256" key="4">
    <source>
        <dbReference type="ARBA" id="ARBA00023237"/>
    </source>
</evidence>
<dbReference type="GO" id="GO:0009279">
    <property type="term" value="C:cell outer membrane"/>
    <property type="evidence" value="ECO:0007669"/>
    <property type="project" value="UniProtKB-SubCell"/>
</dbReference>
<dbReference type="HAMAP" id="MF_01186">
    <property type="entry name" value="LPS_assembly_LptE"/>
    <property type="match status" value="1"/>
</dbReference>
<comment type="caution">
    <text evidence="8">The sequence shown here is derived from an EMBL/GenBank/DDBJ whole genome shotgun (WGS) entry which is preliminary data.</text>
</comment>
<dbReference type="Proteomes" id="UP001155587">
    <property type="component" value="Unassembled WGS sequence"/>
</dbReference>
<keyword evidence="7" id="KW-0175">Coiled coil</keyword>
<dbReference type="GO" id="GO:1990351">
    <property type="term" value="C:transporter complex"/>
    <property type="evidence" value="ECO:0007669"/>
    <property type="project" value="TreeGrafter"/>
</dbReference>
<keyword evidence="3 6" id="KW-0564">Palmitate</keyword>
<evidence type="ECO:0000256" key="2">
    <source>
        <dbReference type="ARBA" id="ARBA00023136"/>
    </source>
</evidence>
<comment type="function">
    <text evidence="6">Together with LptD, is involved in the assembly of lipopolysaccharide (LPS) at the surface of the outer membrane. Required for the proper assembly of LptD. Binds LPS and may serve as the LPS recognition site at the outer membrane.</text>
</comment>
<keyword evidence="2 6" id="KW-0472">Membrane</keyword>
<evidence type="ECO:0000256" key="7">
    <source>
        <dbReference type="SAM" id="Coils"/>
    </source>
</evidence>
<gene>
    <name evidence="6 8" type="primary">lptE</name>
    <name evidence="8" type="ORF">MD535_04890</name>
</gene>
<sequence>MRLLKHNLLKLFSVFLLTSLLSACGFHLRGEYTVPDDIKEISVTSFSPYGEITRLVKEQLRLNKIKLVEPSATITNIHILGESIGDRTLSLYQNTRAAEKEITYSVNYRITIPNIGSKDFSASMTRSYLDNPLSALAKSEEKSLIEKEMRQTSVQQMMRQMARLKSEIEEFELKKKEAETTTEPVATSHS</sequence>
<comment type="subunit">
    <text evidence="6">Component of the lipopolysaccharide transport and assembly complex. Interacts with LptD.</text>
</comment>
<proteinExistence type="inferred from homology"/>
<keyword evidence="5 6" id="KW-0449">Lipoprotein</keyword>
<keyword evidence="9" id="KW-1185">Reference proteome</keyword>
<comment type="similarity">
    <text evidence="6">Belongs to the LptE lipoprotein family.</text>
</comment>
<evidence type="ECO:0000256" key="5">
    <source>
        <dbReference type="ARBA" id="ARBA00023288"/>
    </source>
</evidence>
<dbReference type="GO" id="GO:0043165">
    <property type="term" value="P:Gram-negative-bacterium-type cell outer membrane assembly"/>
    <property type="evidence" value="ECO:0007669"/>
    <property type="project" value="UniProtKB-UniRule"/>
</dbReference>
<feature type="coiled-coil region" evidence="7">
    <location>
        <begin position="154"/>
        <end position="181"/>
    </location>
</feature>
<keyword evidence="1 6" id="KW-0732">Signal</keyword>
<dbReference type="PANTHER" id="PTHR38098">
    <property type="entry name" value="LPS-ASSEMBLY LIPOPROTEIN LPTE"/>
    <property type="match status" value="1"/>
</dbReference>
<dbReference type="GO" id="GO:0015920">
    <property type="term" value="P:lipopolysaccharide transport"/>
    <property type="evidence" value="ECO:0007669"/>
    <property type="project" value="TreeGrafter"/>
</dbReference>
<accession>A0A9X3HW35</accession>
<name>A0A9X3HW35_9VIBR</name>
<dbReference type="AlphaFoldDB" id="A0A9X3HW35"/>
<dbReference type="Pfam" id="PF04390">
    <property type="entry name" value="LptE"/>
    <property type="match status" value="1"/>
</dbReference>
<comment type="subcellular location">
    <subcellularLocation>
        <location evidence="6">Cell outer membrane</location>
        <topology evidence="6">Lipid-anchor</topology>
    </subcellularLocation>
</comment>
<evidence type="ECO:0000313" key="9">
    <source>
        <dbReference type="Proteomes" id="UP001155587"/>
    </source>
</evidence>
<evidence type="ECO:0000313" key="8">
    <source>
        <dbReference type="EMBL" id="MCW8345367.1"/>
    </source>
</evidence>
<evidence type="ECO:0000256" key="6">
    <source>
        <dbReference type="HAMAP-Rule" id="MF_01186"/>
    </source>
</evidence>